<evidence type="ECO:0000256" key="1">
    <source>
        <dbReference type="SAM" id="MobiDB-lite"/>
    </source>
</evidence>
<feature type="region of interest" description="Disordered" evidence="1">
    <location>
        <begin position="122"/>
        <end position="157"/>
    </location>
</feature>
<dbReference type="EnsemblMetazoa" id="CPIJ017210-RA">
    <property type="protein sequence ID" value="CPIJ017210-PA"/>
    <property type="gene ID" value="CPIJ017210"/>
</dbReference>
<gene>
    <name evidence="3" type="primary">6051845</name>
    <name evidence="2" type="ORF">CpipJ_CPIJ017210</name>
</gene>
<feature type="region of interest" description="Disordered" evidence="1">
    <location>
        <begin position="66"/>
        <end position="96"/>
    </location>
</feature>
<protein>
    <submittedName>
        <fullName evidence="2 3">Uncharacterized protein</fullName>
    </submittedName>
</protein>
<feature type="compositionally biased region" description="Low complexity" evidence="1">
    <location>
        <begin position="142"/>
        <end position="152"/>
    </location>
</feature>
<accession>B0XEY6</accession>
<keyword evidence="4" id="KW-1185">Reference proteome</keyword>
<dbReference type="VEuPathDB" id="VectorBase:CQUJHB016039"/>
<evidence type="ECO:0000313" key="2">
    <source>
        <dbReference type="EMBL" id="EDS26317.1"/>
    </source>
</evidence>
<reference evidence="2" key="1">
    <citation type="submission" date="2007-03" db="EMBL/GenBank/DDBJ databases">
        <title>Annotation of Culex pipiens quinquefasciatus.</title>
        <authorList>
            <consortium name="The Broad Institute Genome Sequencing Platform"/>
            <person name="Atkinson P.W."/>
            <person name="Hemingway J."/>
            <person name="Christensen B.M."/>
            <person name="Higgs S."/>
            <person name="Kodira C."/>
            <person name="Hannick L."/>
            <person name="Megy K."/>
            <person name="O'Leary S."/>
            <person name="Pearson M."/>
            <person name="Haas B.J."/>
            <person name="Mauceli E."/>
            <person name="Wortman J.R."/>
            <person name="Lee N.H."/>
            <person name="Guigo R."/>
            <person name="Stanke M."/>
            <person name="Alvarado L."/>
            <person name="Amedeo P."/>
            <person name="Antoine C.H."/>
            <person name="Arensburger P."/>
            <person name="Bidwell S.L."/>
            <person name="Crawford M."/>
            <person name="Camaro F."/>
            <person name="Devon K."/>
            <person name="Engels R."/>
            <person name="Hammond M."/>
            <person name="Howarth C."/>
            <person name="Koehrsen M."/>
            <person name="Lawson D."/>
            <person name="Montgomery P."/>
            <person name="Nene V."/>
            <person name="Nusbaum C."/>
            <person name="Puiu D."/>
            <person name="Romero-Severson J."/>
            <person name="Severson D.W."/>
            <person name="Shumway M."/>
            <person name="Sisk P."/>
            <person name="Stolte C."/>
            <person name="Zeng Q."/>
            <person name="Eisenstadt E."/>
            <person name="Fraser-Liggett C."/>
            <person name="Strausberg R."/>
            <person name="Galagan J."/>
            <person name="Birren B."/>
            <person name="Collins F.H."/>
        </authorList>
    </citation>
    <scope>NUCLEOTIDE SEQUENCE [LARGE SCALE GENOMIC DNA]</scope>
    <source>
        <strain evidence="2">JHB</strain>
    </source>
</reference>
<dbReference type="InParanoid" id="B0XEY6"/>
<proteinExistence type="predicted"/>
<dbReference type="AlphaFoldDB" id="B0XEY6"/>
<feature type="compositionally biased region" description="Polar residues" evidence="1">
    <location>
        <begin position="84"/>
        <end position="96"/>
    </location>
</feature>
<organism>
    <name type="scientific">Culex quinquefasciatus</name>
    <name type="common">Southern house mosquito</name>
    <name type="synonym">Culex pungens</name>
    <dbReference type="NCBI Taxonomy" id="7176"/>
    <lineage>
        <taxon>Eukaryota</taxon>
        <taxon>Metazoa</taxon>
        <taxon>Ecdysozoa</taxon>
        <taxon>Arthropoda</taxon>
        <taxon>Hexapoda</taxon>
        <taxon>Insecta</taxon>
        <taxon>Pterygota</taxon>
        <taxon>Neoptera</taxon>
        <taxon>Endopterygota</taxon>
        <taxon>Diptera</taxon>
        <taxon>Nematocera</taxon>
        <taxon>Culicoidea</taxon>
        <taxon>Culicidae</taxon>
        <taxon>Culicinae</taxon>
        <taxon>Culicini</taxon>
        <taxon>Culex</taxon>
        <taxon>Culex</taxon>
    </lineage>
</organism>
<name>B0XEY6_CULQU</name>
<dbReference type="Proteomes" id="UP000002320">
    <property type="component" value="Unassembled WGS sequence"/>
</dbReference>
<dbReference type="VEuPathDB" id="VectorBase:CPIJ017210"/>
<dbReference type="HOGENOM" id="CLU_1534067_0_0_1"/>
<evidence type="ECO:0000313" key="4">
    <source>
        <dbReference type="Proteomes" id="UP000002320"/>
    </source>
</evidence>
<dbReference type="EMBL" id="DS232881">
    <property type="protein sequence ID" value="EDS26317.1"/>
    <property type="molecule type" value="Genomic_DNA"/>
</dbReference>
<dbReference type="KEGG" id="cqu:CpipJ_CPIJ017210"/>
<evidence type="ECO:0000313" key="3">
    <source>
        <dbReference type="EnsemblMetazoa" id="CPIJ017210-PA"/>
    </source>
</evidence>
<sequence>MLFRYSWNDQHHESLGRCNSIQLRAKNLVASTDPFGHSACTHSQQFNEAVVAPEQRVDLAVSSPIYDDQPAEPVDSVPGPGHRQSPTSSDVIKLTDSSSCANAGRLDVLRSFRKLSTKFNHRISPTAARGPQNLAGGKRRSQASSGSSRQASFADHTCLGRHVKTRFGHNQMPVT</sequence>
<dbReference type="OrthoDB" id="7763505at2759"/>
<reference evidence="3" key="2">
    <citation type="submission" date="2020-05" db="UniProtKB">
        <authorList>
            <consortium name="EnsemblMetazoa"/>
        </authorList>
    </citation>
    <scope>IDENTIFICATION</scope>
    <source>
        <strain evidence="3">JHB</strain>
    </source>
</reference>